<evidence type="ECO:0000256" key="5">
    <source>
        <dbReference type="ARBA" id="ARBA00022763"/>
    </source>
</evidence>
<evidence type="ECO:0000256" key="10">
    <source>
        <dbReference type="ARBA" id="ARBA00034005"/>
    </source>
</evidence>
<dbReference type="PROSITE" id="PS01055">
    <property type="entry name" value="DNA_LIGASE_N1"/>
    <property type="match status" value="1"/>
</dbReference>
<feature type="binding site" evidence="11">
    <location>
        <position position="444"/>
    </location>
    <ligand>
        <name>Zn(2+)</name>
        <dbReference type="ChEBI" id="CHEBI:29105"/>
    </ligand>
</feature>
<dbReference type="CDD" id="cd00114">
    <property type="entry name" value="LIGANc"/>
    <property type="match status" value="1"/>
</dbReference>
<feature type="binding site" evidence="11">
    <location>
        <position position="429"/>
    </location>
    <ligand>
        <name>Zn(2+)</name>
        <dbReference type="ChEBI" id="CHEBI:29105"/>
    </ligand>
</feature>
<feature type="binding site" evidence="11">
    <location>
        <position position="426"/>
    </location>
    <ligand>
        <name>Zn(2+)</name>
        <dbReference type="ChEBI" id="CHEBI:29105"/>
    </ligand>
</feature>
<dbReference type="PIRSF" id="PIRSF001604">
    <property type="entry name" value="LigA"/>
    <property type="match status" value="1"/>
</dbReference>
<reference evidence="13 14" key="2">
    <citation type="journal article" date="2012" name="Stand. Genomic Sci.">
        <title>Complete genome sequence of the aquatic bacterium Runella slithyformis type strain (LSU 4(T)).</title>
        <authorList>
            <person name="Copeland A."/>
            <person name="Zhang X."/>
            <person name="Misra M."/>
            <person name="Lapidus A."/>
            <person name="Nolan M."/>
            <person name="Lucas S."/>
            <person name="Deshpande S."/>
            <person name="Cheng J.F."/>
            <person name="Tapia R."/>
            <person name="Goodwin L.A."/>
            <person name="Pitluck S."/>
            <person name="Liolios K."/>
            <person name="Pagani I."/>
            <person name="Ivanova N."/>
            <person name="Mikhailova N."/>
            <person name="Pati A."/>
            <person name="Chen A."/>
            <person name="Palaniappan K."/>
            <person name="Land M."/>
            <person name="Hauser L."/>
            <person name="Pan C."/>
            <person name="Jeffries C.D."/>
            <person name="Detter J.C."/>
            <person name="Brambilla E.M."/>
            <person name="Rohde M."/>
            <person name="Djao O.D."/>
            <person name="Goker M."/>
            <person name="Sikorski J."/>
            <person name="Tindall B.J."/>
            <person name="Woyke T."/>
            <person name="Bristow J."/>
            <person name="Eisen J.A."/>
            <person name="Markowitz V."/>
            <person name="Hugenholtz P."/>
            <person name="Kyrpides N.C."/>
            <person name="Klenk H.P."/>
            <person name="Mavromatis K."/>
        </authorList>
    </citation>
    <scope>NUCLEOTIDE SEQUENCE [LARGE SCALE GENOMIC DNA]</scope>
    <source>
        <strain evidence="14">ATCC 29530 / DSM 19594 / LMG 11500 / NCIMB 11436 / LSU 4</strain>
    </source>
</reference>
<keyword evidence="14" id="KW-1185">Reference proteome</keyword>
<dbReference type="SUPFAM" id="SSF50249">
    <property type="entry name" value="Nucleic acid-binding proteins"/>
    <property type="match status" value="1"/>
</dbReference>
<dbReference type="SUPFAM" id="SSF56091">
    <property type="entry name" value="DNA ligase/mRNA capping enzyme, catalytic domain"/>
    <property type="match status" value="1"/>
</dbReference>
<dbReference type="RefSeq" id="WP_013929036.1">
    <property type="nucleotide sequence ID" value="NC_015703.1"/>
</dbReference>
<protein>
    <recommendedName>
        <fullName evidence="11">DNA ligase</fullName>
        <ecNumber evidence="11">6.5.1.2</ecNumber>
    </recommendedName>
    <alternativeName>
        <fullName evidence="11">Polydeoxyribonucleotide synthase [NAD(+)]</fullName>
    </alternativeName>
</protein>
<keyword evidence="6 11" id="KW-0862">Zinc</keyword>
<dbReference type="Gene3D" id="2.40.50.140">
    <property type="entry name" value="Nucleic acid-binding proteins"/>
    <property type="match status" value="1"/>
</dbReference>
<dbReference type="Gene3D" id="6.20.10.30">
    <property type="match status" value="1"/>
</dbReference>
<evidence type="ECO:0000256" key="7">
    <source>
        <dbReference type="ARBA" id="ARBA00022842"/>
    </source>
</evidence>
<dbReference type="KEGG" id="rsi:Runsl_3366"/>
<evidence type="ECO:0000313" key="14">
    <source>
        <dbReference type="Proteomes" id="UP000000493"/>
    </source>
</evidence>
<dbReference type="GO" id="GO:0006281">
    <property type="term" value="P:DNA repair"/>
    <property type="evidence" value="ECO:0007669"/>
    <property type="project" value="UniProtKB-KW"/>
</dbReference>
<dbReference type="Pfam" id="PF03120">
    <property type="entry name" value="OB_DNA_ligase"/>
    <property type="match status" value="1"/>
</dbReference>
<dbReference type="InterPro" id="IPR001357">
    <property type="entry name" value="BRCT_dom"/>
</dbReference>
<dbReference type="FunFam" id="3.30.470.30:FF:000001">
    <property type="entry name" value="DNA ligase"/>
    <property type="match status" value="1"/>
</dbReference>
<dbReference type="Gene3D" id="1.10.287.610">
    <property type="entry name" value="Helix hairpin bin"/>
    <property type="match status" value="1"/>
</dbReference>
<dbReference type="InterPro" id="IPR012340">
    <property type="entry name" value="NA-bd_OB-fold"/>
</dbReference>
<dbReference type="Pfam" id="PF03119">
    <property type="entry name" value="DNA_ligase_ZBD"/>
    <property type="match status" value="1"/>
</dbReference>
<dbReference type="InterPro" id="IPR018239">
    <property type="entry name" value="DNA_ligase_AS"/>
</dbReference>
<comment type="cofactor">
    <cofactor evidence="11">
        <name>Mg(2+)</name>
        <dbReference type="ChEBI" id="CHEBI:18420"/>
    </cofactor>
    <cofactor evidence="11">
        <name>Mn(2+)</name>
        <dbReference type="ChEBI" id="CHEBI:29035"/>
    </cofactor>
</comment>
<dbReference type="PANTHER" id="PTHR23389:SF9">
    <property type="entry name" value="DNA LIGASE"/>
    <property type="match status" value="1"/>
</dbReference>
<comment type="catalytic activity">
    <reaction evidence="10 11">
        <text>NAD(+) + (deoxyribonucleotide)n-3'-hydroxyl + 5'-phospho-(deoxyribonucleotide)m = (deoxyribonucleotide)n+m + AMP + beta-nicotinamide D-nucleotide.</text>
        <dbReference type="EC" id="6.5.1.2"/>
    </reaction>
</comment>
<dbReference type="Pfam" id="PF01653">
    <property type="entry name" value="DNA_ligase_aden"/>
    <property type="match status" value="1"/>
</dbReference>
<dbReference type="InterPro" id="IPR041663">
    <property type="entry name" value="DisA/LigA_HHH"/>
</dbReference>
<dbReference type="InterPro" id="IPR010994">
    <property type="entry name" value="RuvA_2-like"/>
</dbReference>
<dbReference type="GO" id="GO:0005829">
    <property type="term" value="C:cytosol"/>
    <property type="evidence" value="ECO:0007669"/>
    <property type="project" value="TreeGrafter"/>
</dbReference>
<dbReference type="NCBIfam" id="NF005932">
    <property type="entry name" value="PRK07956.1"/>
    <property type="match status" value="1"/>
</dbReference>
<feature type="binding site" evidence="11">
    <location>
        <position position="143"/>
    </location>
    <ligand>
        <name>NAD(+)</name>
        <dbReference type="ChEBI" id="CHEBI:57540"/>
    </ligand>
</feature>
<keyword evidence="2 11" id="KW-0436">Ligase</keyword>
<dbReference type="EMBL" id="CP002859">
    <property type="protein sequence ID" value="AEI49732.1"/>
    <property type="molecule type" value="Genomic_DNA"/>
</dbReference>
<feature type="active site" description="N6-AMP-lysine intermediate" evidence="11">
    <location>
        <position position="122"/>
    </location>
</feature>
<evidence type="ECO:0000256" key="4">
    <source>
        <dbReference type="ARBA" id="ARBA00022723"/>
    </source>
</evidence>
<dbReference type="Gene3D" id="3.30.470.30">
    <property type="entry name" value="DNA ligase/mRNA capping enzyme"/>
    <property type="match status" value="1"/>
</dbReference>
<evidence type="ECO:0000313" key="13">
    <source>
        <dbReference type="EMBL" id="AEI49732.1"/>
    </source>
</evidence>
<dbReference type="EC" id="6.5.1.2" evidence="11"/>
<feature type="binding site" evidence="11">
    <location>
        <position position="450"/>
    </location>
    <ligand>
        <name>Zn(2+)</name>
        <dbReference type="ChEBI" id="CHEBI:29105"/>
    </ligand>
</feature>
<dbReference type="GO" id="GO:0003911">
    <property type="term" value="F:DNA ligase (NAD+) activity"/>
    <property type="evidence" value="ECO:0007669"/>
    <property type="project" value="UniProtKB-UniRule"/>
</dbReference>
<gene>
    <name evidence="11" type="primary">ligA</name>
    <name evidence="13" type="ordered locus">Runsl_3366</name>
</gene>
<feature type="binding site" evidence="11">
    <location>
        <position position="300"/>
    </location>
    <ligand>
        <name>NAD(+)</name>
        <dbReference type="ChEBI" id="CHEBI:57540"/>
    </ligand>
</feature>
<keyword evidence="3 11" id="KW-0235">DNA replication</keyword>
<dbReference type="Pfam" id="PF00533">
    <property type="entry name" value="BRCT"/>
    <property type="match status" value="1"/>
</dbReference>
<keyword evidence="9 11" id="KW-0234">DNA repair</keyword>
<feature type="binding site" evidence="11">
    <location>
        <position position="120"/>
    </location>
    <ligand>
        <name>NAD(+)</name>
        <dbReference type="ChEBI" id="CHEBI:57540"/>
    </ligand>
</feature>
<dbReference type="InterPro" id="IPR013839">
    <property type="entry name" value="DNAligase_adenylation"/>
</dbReference>
<dbReference type="CDD" id="cd17748">
    <property type="entry name" value="BRCT_DNA_ligase_like"/>
    <property type="match status" value="1"/>
</dbReference>
<dbReference type="FunFam" id="1.10.150.20:FF:000006">
    <property type="entry name" value="DNA ligase"/>
    <property type="match status" value="1"/>
</dbReference>
<evidence type="ECO:0000256" key="6">
    <source>
        <dbReference type="ARBA" id="ARBA00022833"/>
    </source>
</evidence>
<keyword evidence="7 11" id="KW-0460">Magnesium</keyword>
<keyword evidence="8 11" id="KW-0520">NAD</keyword>
<keyword evidence="4 11" id="KW-0479">Metal-binding</keyword>
<feature type="domain" description="BRCT" evidence="12">
    <location>
        <begin position="624"/>
        <end position="702"/>
    </location>
</feature>
<dbReference type="PANTHER" id="PTHR23389">
    <property type="entry name" value="CHROMOSOME TRANSMISSION FIDELITY FACTOR 18"/>
    <property type="match status" value="1"/>
</dbReference>
<evidence type="ECO:0000256" key="1">
    <source>
        <dbReference type="ARBA" id="ARBA00004067"/>
    </source>
</evidence>
<evidence type="ECO:0000256" key="8">
    <source>
        <dbReference type="ARBA" id="ARBA00023027"/>
    </source>
</evidence>
<feature type="binding site" evidence="11">
    <location>
        <position position="324"/>
    </location>
    <ligand>
        <name>NAD(+)</name>
        <dbReference type="ChEBI" id="CHEBI:57540"/>
    </ligand>
</feature>
<keyword evidence="11" id="KW-0464">Manganese</keyword>
<organism evidence="13 14">
    <name type="scientific">Runella slithyformis (strain ATCC 29530 / DSM 19594 / LMG 11500 / NCIMB 11436 / LSU 4)</name>
    <dbReference type="NCBI Taxonomy" id="761193"/>
    <lineage>
        <taxon>Bacteria</taxon>
        <taxon>Pseudomonadati</taxon>
        <taxon>Bacteroidota</taxon>
        <taxon>Cytophagia</taxon>
        <taxon>Cytophagales</taxon>
        <taxon>Spirosomataceae</taxon>
        <taxon>Runella</taxon>
    </lineage>
</organism>
<comment type="similarity">
    <text evidence="11">Belongs to the NAD-dependent DNA ligase family. LigA subfamily.</text>
</comment>
<comment type="function">
    <text evidence="1 11">DNA ligase that catalyzes the formation of phosphodiester linkages between 5'-phosphoryl and 3'-hydroxyl groups in double-stranded DNA using NAD as a coenzyme and as the energy source for the reaction. It is essential for DNA replication and repair of damaged DNA.</text>
</comment>
<dbReference type="SMART" id="SM00292">
    <property type="entry name" value="BRCT"/>
    <property type="match status" value="1"/>
</dbReference>
<dbReference type="InterPro" id="IPR001679">
    <property type="entry name" value="DNA_ligase"/>
</dbReference>
<feature type="binding site" evidence="11">
    <location>
        <begin position="40"/>
        <end position="44"/>
    </location>
    <ligand>
        <name>NAD(+)</name>
        <dbReference type="ChEBI" id="CHEBI:57540"/>
    </ligand>
</feature>
<evidence type="ECO:0000256" key="3">
    <source>
        <dbReference type="ARBA" id="ARBA00022705"/>
    </source>
</evidence>
<feature type="binding site" evidence="11">
    <location>
        <position position="185"/>
    </location>
    <ligand>
        <name>NAD(+)</name>
        <dbReference type="ChEBI" id="CHEBI:57540"/>
    </ligand>
</feature>
<reference evidence="14" key="1">
    <citation type="submission" date="2011-06" db="EMBL/GenBank/DDBJ databases">
        <title>The complete genome of chromosome of Runella slithyformis DSM 19594.</title>
        <authorList>
            <consortium name="US DOE Joint Genome Institute (JGI-PGF)"/>
            <person name="Lucas S."/>
            <person name="Han J."/>
            <person name="Lapidus A."/>
            <person name="Bruce D."/>
            <person name="Goodwin L."/>
            <person name="Pitluck S."/>
            <person name="Peters L."/>
            <person name="Kyrpides N."/>
            <person name="Mavromatis K."/>
            <person name="Ivanova N."/>
            <person name="Ovchinnikova G."/>
            <person name="Zhang X."/>
            <person name="Misra M."/>
            <person name="Detter J.C."/>
            <person name="Tapia R."/>
            <person name="Han C."/>
            <person name="Land M."/>
            <person name="Hauser L."/>
            <person name="Markowitz V."/>
            <person name="Cheng J.-F."/>
            <person name="Hugenholtz P."/>
            <person name="Woyke T."/>
            <person name="Wu D."/>
            <person name="Tindall B."/>
            <person name="Faehrich R."/>
            <person name="Brambilla E."/>
            <person name="Klenk H.-P."/>
            <person name="Eisen J.A."/>
        </authorList>
    </citation>
    <scope>NUCLEOTIDE SEQUENCE [LARGE SCALE GENOMIC DNA]</scope>
    <source>
        <strain evidence="14">ATCC 29530 / DSM 19594 / LMG 11500 / NCIMB 11436 / LSU 4</strain>
    </source>
</reference>
<evidence type="ECO:0000256" key="2">
    <source>
        <dbReference type="ARBA" id="ARBA00022598"/>
    </source>
</evidence>
<evidence type="ECO:0000256" key="11">
    <source>
        <dbReference type="HAMAP-Rule" id="MF_01588"/>
    </source>
</evidence>
<feature type="binding site" evidence="11">
    <location>
        <begin position="89"/>
        <end position="90"/>
    </location>
    <ligand>
        <name>NAD(+)</name>
        <dbReference type="ChEBI" id="CHEBI:57540"/>
    </ligand>
</feature>
<dbReference type="Pfam" id="PF12826">
    <property type="entry name" value="HHH_2"/>
    <property type="match status" value="1"/>
</dbReference>
<sequence length="702" mass="78692">MTKLPNEPMHNPADRITELTDLLNYFNHRYYQDSVSEVSDYEFDILLQELTDLESRHPDLRRDDSPTLRVGGSITKNFATVYHRYPMLSLGNTYNEQDLRDFDERVRKGLYGEAYEYVCELKFDGISLSMTYENGVLKRAVTRGDGTRGDDITGNVRTIKTLPLKIRSEEQGAGAFPAVFEVRGEGFMPISSFEKLNKDLEAADEPTYANPRNAASGAFKLQDSAESARRGLDCYLYAFMSDEVFFETHEQSLLTLKQWGFNVSPSWRKCADMDEVLAYIHEWETKRHTLPLATDGIVIKINSIAQQRELGFTAKSPRWAIAFKYKAENKAGVLKSVSYQVGRTGALTPVANLDNLNEDGKGLQLSGTRVKRASLHNANEIERLDLRINDVVFVEKGGEIIPKITGIDAEQRPERLTFSITYPTRCPECGTELVRKETEANHYCPNERGCPPQLRGKVEHFIHRKALNIDSLGEGKIELLFDKNLVQTPADLYDLTYEKLFGLEKVITDEETGKTKKIGFKEKTVENILKGLEQSKLAPFKQVLFGIGIRFVGATVAEKLAAYFRNIDALMAADYASLCNVPEIGGKIAQSVVDYFADAENRNYIERLRAAGLQFETDTIPVVAESNALEGKSFLYTGTFAGMTREELEAKIEANGGKLLSGVSAKLNYLIVGEKPGASKLDKANRLNVKLISEEEFLGMLG</sequence>
<dbReference type="SUPFAM" id="SSF52113">
    <property type="entry name" value="BRCT domain"/>
    <property type="match status" value="1"/>
</dbReference>
<proteinExistence type="inferred from homology"/>
<dbReference type="HAMAP" id="MF_01588">
    <property type="entry name" value="DNA_ligase_A"/>
    <property type="match status" value="1"/>
</dbReference>
<dbReference type="Gene3D" id="1.10.150.20">
    <property type="entry name" value="5' to 3' exonuclease, C-terminal subdomain"/>
    <property type="match status" value="2"/>
</dbReference>
<evidence type="ECO:0000259" key="12">
    <source>
        <dbReference type="PROSITE" id="PS50172"/>
    </source>
</evidence>
<dbReference type="AlphaFoldDB" id="A0A7U3ZM47"/>
<dbReference type="Proteomes" id="UP000000493">
    <property type="component" value="Chromosome"/>
</dbReference>
<dbReference type="GO" id="GO:0046872">
    <property type="term" value="F:metal ion binding"/>
    <property type="evidence" value="ECO:0007669"/>
    <property type="project" value="UniProtKB-KW"/>
</dbReference>
<dbReference type="Gene3D" id="3.40.50.10190">
    <property type="entry name" value="BRCT domain"/>
    <property type="match status" value="1"/>
</dbReference>
<dbReference type="NCBIfam" id="TIGR00575">
    <property type="entry name" value="dnlj"/>
    <property type="match status" value="1"/>
</dbReference>
<dbReference type="InterPro" id="IPR004149">
    <property type="entry name" value="Znf_DNAligase_C4"/>
</dbReference>
<dbReference type="SUPFAM" id="SSF47781">
    <property type="entry name" value="RuvA domain 2-like"/>
    <property type="match status" value="1"/>
</dbReference>
<keyword evidence="5 11" id="KW-0227">DNA damage</keyword>
<name>A0A7U3ZM47_RUNSL</name>
<evidence type="ECO:0000256" key="9">
    <source>
        <dbReference type="ARBA" id="ARBA00023204"/>
    </source>
</evidence>
<dbReference type="InterPro" id="IPR036420">
    <property type="entry name" value="BRCT_dom_sf"/>
</dbReference>
<dbReference type="GO" id="GO:0006260">
    <property type="term" value="P:DNA replication"/>
    <property type="evidence" value="ECO:0007669"/>
    <property type="project" value="UniProtKB-KW"/>
</dbReference>
<dbReference type="SMART" id="SM00532">
    <property type="entry name" value="LIGANc"/>
    <property type="match status" value="1"/>
</dbReference>
<accession>A0A7U3ZM47</accession>
<dbReference type="InterPro" id="IPR004150">
    <property type="entry name" value="NAD_DNA_ligase_OB"/>
</dbReference>
<dbReference type="PROSITE" id="PS50172">
    <property type="entry name" value="BRCT"/>
    <property type="match status" value="1"/>
</dbReference>
<dbReference type="InterPro" id="IPR013840">
    <property type="entry name" value="DNAligase_N"/>
</dbReference>